<dbReference type="InterPro" id="IPR013780">
    <property type="entry name" value="Glyco_hydro_b"/>
</dbReference>
<evidence type="ECO:0000256" key="2">
    <source>
        <dbReference type="ARBA" id="ARBA00007806"/>
    </source>
</evidence>
<comment type="caution">
    <text evidence="9">The sequence shown here is derived from an EMBL/GenBank/DDBJ whole genome shotgun (WGS) entry which is preliminary data.</text>
</comment>
<dbReference type="GO" id="GO:0005975">
    <property type="term" value="P:carbohydrate metabolic process"/>
    <property type="evidence" value="ECO:0007669"/>
    <property type="project" value="InterPro"/>
</dbReference>
<dbReference type="VEuPathDB" id="TriTrypDB:LdCL_360050100"/>
<evidence type="ECO:0000256" key="6">
    <source>
        <dbReference type="ARBA" id="ARBA00023295"/>
    </source>
</evidence>
<dbReference type="Gene3D" id="2.60.40.1180">
    <property type="entry name" value="Golgi alpha-mannosidase II"/>
    <property type="match status" value="1"/>
</dbReference>
<dbReference type="VEuPathDB" id="TriTrypDB:LdBPK_364300.1"/>
<feature type="region of interest" description="Disordered" evidence="7">
    <location>
        <begin position="320"/>
        <end position="347"/>
    </location>
</feature>
<proteinExistence type="inferred from homology"/>
<dbReference type="Pfam" id="PF01055">
    <property type="entry name" value="Glyco_hydro_31_2nd"/>
    <property type="match status" value="1"/>
</dbReference>
<dbReference type="PANTHER" id="PTHR22762">
    <property type="entry name" value="ALPHA-GLUCOSIDASE"/>
    <property type="match status" value="1"/>
</dbReference>
<evidence type="ECO:0000256" key="1">
    <source>
        <dbReference type="ARBA" id="ARBA00004881"/>
    </source>
</evidence>
<feature type="compositionally biased region" description="Basic and acidic residues" evidence="7">
    <location>
        <begin position="769"/>
        <end position="785"/>
    </location>
</feature>
<dbReference type="Proteomes" id="UP000318821">
    <property type="component" value="Unassembled WGS sequence"/>
</dbReference>
<keyword evidence="4 9" id="KW-0378">Hydrolase</keyword>
<dbReference type="InterPro" id="IPR000322">
    <property type="entry name" value="Glyco_hydro_31_TIM"/>
</dbReference>
<dbReference type="SUPFAM" id="SSF51445">
    <property type="entry name" value="(Trans)glycosidases"/>
    <property type="match status" value="1"/>
</dbReference>
<feature type="domain" description="Glycoside hydrolase family 31 TIM barrel" evidence="8">
    <location>
        <begin position="953"/>
        <end position="1363"/>
    </location>
</feature>
<feature type="compositionally biased region" description="Polar residues" evidence="7">
    <location>
        <begin position="191"/>
        <end position="203"/>
    </location>
</feature>
<feature type="region of interest" description="Disordered" evidence="7">
    <location>
        <begin position="711"/>
        <end position="731"/>
    </location>
</feature>
<feature type="region of interest" description="Disordered" evidence="7">
    <location>
        <begin position="755"/>
        <end position="785"/>
    </location>
</feature>
<keyword evidence="3" id="KW-0732">Signal</keyword>
<dbReference type="VEuPathDB" id="TriTrypDB:LDHU3_36.5820"/>
<comment type="pathway">
    <text evidence="1">Glycan metabolism.</text>
</comment>
<dbReference type="GO" id="GO:0006491">
    <property type="term" value="P:N-glycan processing"/>
    <property type="evidence" value="ECO:0007669"/>
    <property type="project" value="TreeGrafter"/>
</dbReference>
<dbReference type="PANTHER" id="PTHR22762:SF54">
    <property type="entry name" value="BCDNA.GH04962"/>
    <property type="match status" value="1"/>
</dbReference>
<dbReference type="InterPro" id="IPR017853">
    <property type="entry name" value="GH"/>
</dbReference>
<dbReference type="VEuPathDB" id="TriTrypDB:LDHU3_36.5800"/>
<evidence type="ECO:0000256" key="5">
    <source>
        <dbReference type="ARBA" id="ARBA00023180"/>
    </source>
</evidence>
<feature type="region of interest" description="Disordered" evidence="7">
    <location>
        <begin position="275"/>
        <end position="295"/>
    </location>
</feature>
<dbReference type="VEuPathDB" id="TriTrypDB:LdCL_360050000"/>
<protein>
    <submittedName>
        <fullName evidence="9">Glycosyl hydrolases 31 family protein</fullName>
    </submittedName>
</protein>
<keyword evidence="6" id="KW-0326">Glycosidase</keyword>
<evidence type="ECO:0000256" key="7">
    <source>
        <dbReference type="SAM" id="MobiDB-lite"/>
    </source>
</evidence>
<evidence type="ECO:0000313" key="9">
    <source>
        <dbReference type="EMBL" id="TPP42032.1"/>
    </source>
</evidence>
<gene>
    <name evidence="9" type="ORF">CGC20_27870</name>
</gene>
<dbReference type="GO" id="GO:0090599">
    <property type="term" value="F:alpha-glucosidase activity"/>
    <property type="evidence" value="ECO:0007669"/>
    <property type="project" value="TreeGrafter"/>
</dbReference>
<evidence type="ECO:0000256" key="4">
    <source>
        <dbReference type="ARBA" id="ARBA00022801"/>
    </source>
</evidence>
<accession>A0A504WZE6</accession>
<name>A0A504WZE6_LEIDO</name>
<evidence type="ECO:0000256" key="3">
    <source>
        <dbReference type="ARBA" id="ARBA00022729"/>
    </source>
</evidence>
<evidence type="ECO:0000259" key="8">
    <source>
        <dbReference type="Pfam" id="PF01055"/>
    </source>
</evidence>
<feature type="compositionally biased region" description="Low complexity" evidence="7">
    <location>
        <begin position="219"/>
        <end position="234"/>
    </location>
</feature>
<evidence type="ECO:0000313" key="10">
    <source>
        <dbReference type="Proteomes" id="UP000318821"/>
    </source>
</evidence>
<organism evidence="9 10">
    <name type="scientific">Leishmania donovani</name>
    <dbReference type="NCBI Taxonomy" id="5661"/>
    <lineage>
        <taxon>Eukaryota</taxon>
        <taxon>Discoba</taxon>
        <taxon>Euglenozoa</taxon>
        <taxon>Kinetoplastea</taxon>
        <taxon>Metakinetoplastina</taxon>
        <taxon>Trypanosomatida</taxon>
        <taxon>Trypanosomatidae</taxon>
        <taxon>Leishmaniinae</taxon>
        <taxon>Leishmania</taxon>
    </lineage>
</organism>
<dbReference type="EMBL" id="RHLD01000002">
    <property type="protein sequence ID" value="TPP42032.1"/>
    <property type="molecule type" value="Genomic_DNA"/>
</dbReference>
<dbReference type="Gene3D" id="3.20.20.80">
    <property type="entry name" value="Glycosidases"/>
    <property type="match status" value="1"/>
</dbReference>
<comment type="similarity">
    <text evidence="2">Belongs to the glycosyl hydrolase 31 family.</text>
</comment>
<dbReference type="VEuPathDB" id="TriTrypDB:LdBPK_364290.1"/>
<reference evidence="10" key="1">
    <citation type="submission" date="2019-02" db="EMBL/GenBank/DDBJ databases">
        <title>FDA dAtabase for Regulatory Grade micrObial Sequences (FDA-ARGOS): Supporting development and validation of Infectious Disease Dx tests.</title>
        <authorList>
            <person name="Duncan R."/>
            <person name="Fisher C."/>
            <person name="Tallon L."/>
            <person name="Sadzewicz L."/>
            <person name="Sengamalay N."/>
            <person name="Ott S."/>
            <person name="Godinez A."/>
            <person name="Nagaraj S."/>
            <person name="Vavikolanu K."/>
            <person name="Vyas G."/>
            <person name="Nadendla S."/>
            <person name="Aluvathingal J."/>
            <person name="Sichtig H."/>
        </authorList>
    </citation>
    <scope>NUCLEOTIDE SEQUENCE [LARGE SCALE GENOMIC DNA]</scope>
    <source>
        <strain evidence="10">FDAARGOS_360</strain>
    </source>
</reference>
<keyword evidence="5" id="KW-0325">Glycoprotein</keyword>
<feature type="region of interest" description="Disordered" evidence="7">
    <location>
        <begin position="183"/>
        <end position="253"/>
    </location>
</feature>
<sequence>MRCISHRSYESTDLLTDCTVAVQQLMGSRSLLPPSPTADELLQLLHESGHPCTSSTAPDSNMGVLGWPPASFSASSIKCKCPTSRRVASSFAAAGAHSMLGEMLQFFAEAVTRLFTTGVADPSVRAFPSEWDRRLHAPAAASLRQHHLYELQGFSTLFTYIWGQVATSLPLLREQHGEEKALIESTERDIASSTSLAMRSTCGSSAKSPAAQQPPPRLPLSASAAAAHQAQPFHRAARKNGSGGLQSESASAHARPLLSLTPAALHLPNAATAPTYCRGKRQKDGPISAVPSRSAAQPPTLAVLQHALTVQARAQGPFLPSIPPEGLVPSSGARKVEGPHPENAGAANDYAKHSLASVSSNSNATASHLASARILSVEQAMQLDRQRELQRKLGVRRVRNYAAEDDMRNYLENYQANMRSVLEGDDLHQPVSLVAVLWFSADENTGVSEIPSERHFFPPAKHDANDEGEEVDADGKIAFRRPSSVSTKTLAPAEETRNGVGTVWFSPNTSNFLDRNTSRLHSIFTSAGKVRVALPFGVHADTGAFVAQKPRLFAFIASWNTYERALKARGEQSAASAAVADFNEELQAFARRRVAPVKHVEVRLLRQRASRSTWATETETALPIVGILPRESTTLVSAEELLVKSAVDQEGFAPLVAAVQPGSDNKESTVVGIDTRLRVSAAKGLGGGANRGAGGSTSLLPFPLLELSSVPRRRATSSASATPASPDTSPATALLKWRTSRMTASASGEALEITLDIAHPSRSSSDGPLRAEENERTRPGARDDTNAAALEATVCSARLVRLYGFSPSFSSAHTHGGSVDVSSAVAAGGLNLIPLNMSEEVELMVGGEMQLPSGDARLNGVVPLLYLELSSNSAADRQQGAATAGRQTVGLLWLHPGSFFVSTVTLPNPTAGHEPQCTCVRLRGTAGATGLYLLPGPTPVEVLRQYYTLTGFPTLPPRFLLGYHHGLRGAVATTQQAAEDLSEAFRSAGAPLDSVWLTDPAVAAGDTPFTWNRSRFPDPLALQSNLWYRGRRYVVLRSVPTVPITTRSPLLLEGRRGGLFVSLSAADTAGWPVLSMDGVPSHVVDFYNPAARKWYGGMLKYRRYVGSSNHTFISLQHSGPTVLSSAAPPQGKEALLCLPPGLRARGEQLPMDVGHYGGVHHRQVHQLLTVHFVRATHDGMLRRTRYRRRALTFTESYFVGTQRYAVVRVETRPRCASGVRPDSAAILTEAWRALQTAVHQCTQLGALGIPFSGANLADGLVSRLLLLQLAKSASTTATLTAPLAGEMEQLLVRWYQAGVFFGAMYAEESAAAVDATDTGAVVSLQPSATGPWWMRLPVTAATRKAIHANLHARYALLPYFYTAAYHASEEGAIFLAPLAFTSSEASPLSQKTAMPTCYAAGSALIVCPVTQPVHPPRDTSRSDGTRSADCKGFFDLWTGAWHSAAFSVAKHASWWEGAAQYSAQNRALASEELGWLAADDAVPLQDLPVATSLAPVLLRSGHIVATQNVAASRVNSTHIGNGEVVGDAHAPYSTHVGANWTLTVALPPLPAAQDVATPSPVLLAEGDVFWDEGSHNSQHRPPTMKPGSSVPPDMPHIPANVHHCALHMKCLYEGAETLEETARLTVEVAQTSESCAEALAELVSHWNEEPQGFAERLANAKAHRDARLHELKVLQNEQEDKGLRGGRGGATDYPDASALKGEDLRGLHLPNAHDEATRNDIWASHLLQRLRFLFQRGEDAARLSPRSSTSRATTVFVERRSSTGGTPGAQADEESAVRASVRASHDMPDTHVVLVHLISDVQEEGTAGSVFGARKVVLADGSVGVRVPPRHTWRFTFSLVN</sequence>